<reference evidence="2 3" key="1">
    <citation type="journal article" date="2019" name="G3 (Bethesda)">
        <title>Sequencing of a Wild Apple (Malus baccata) Genome Unravels the Differences Between Cultivated and Wild Apple Species Regarding Disease Resistance and Cold Tolerance.</title>
        <authorList>
            <person name="Chen X."/>
        </authorList>
    </citation>
    <scope>NUCLEOTIDE SEQUENCE [LARGE SCALE GENOMIC DNA]</scope>
    <source>
        <strain evidence="3">cv. Shandingzi</strain>
        <tissue evidence="2">Leaves</tissue>
    </source>
</reference>
<gene>
    <name evidence="2" type="ORF">C1H46_045835</name>
</gene>
<accession>A0A540K436</accession>
<evidence type="ECO:0000256" key="1">
    <source>
        <dbReference type="SAM" id="MobiDB-lite"/>
    </source>
</evidence>
<name>A0A540K436_MALBA</name>
<organism evidence="2 3">
    <name type="scientific">Malus baccata</name>
    <name type="common">Siberian crab apple</name>
    <name type="synonym">Pyrus baccata</name>
    <dbReference type="NCBI Taxonomy" id="106549"/>
    <lineage>
        <taxon>Eukaryota</taxon>
        <taxon>Viridiplantae</taxon>
        <taxon>Streptophyta</taxon>
        <taxon>Embryophyta</taxon>
        <taxon>Tracheophyta</taxon>
        <taxon>Spermatophyta</taxon>
        <taxon>Magnoliopsida</taxon>
        <taxon>eudicotyledons</taxon>
        <taxon>Gunneridae</taxon>
        <taxon>Pentapetalae</taxon>
        <taxon>rosids</taxon>
        <taxon>fabids</taxon>
        <taxon>Rosales</taxon>
        <taxon>Rosaceae</taxon>
        <taxon>Amygdaloideae</taxon>
        <taxon>Maleae</taxon>
        <taxon>Malus</taxon>
    </lineage>
</organism>
<evidence type="ECO:0000313" key="2">
    <source>
        <dbReference type="EMBL" id="TQD68632.1"/>
    </source>
</evidence>
<sequence>MQYLFTRSNWQWKRCEQSMDENEKQLSLKYPGEKPNDAYLHANLDGDSP</sequence>
<evidence type="ECO:0000313" key="3">
    <source>
        <dbReference type="Proteomes" id="UP000315295"/>
    </source>
</evidence>
<feature type="compositionally biased region" description="Basic and acidic residues" evidence="1">
    <location>
        <begin position="24"/>
        <end position="36"/>
    </location>
</feature>
<keyword evidence="3" id="KW-1185">Reference proteome</keyword>
<dbReference type="AlphaFoldDB" id="A0A540K436"/>
<feature type="region of interest" description="Disordered" evidence="1">
    <location>
        <begin position="24"/>
        <end position="49"/>
    </location>
</feature>
<comment type="caution">
    <text evidence="2">The sequence shown here is derived from an EMBL/GenBank/DDBJ whole genome shotgun (WGS) entry which is preliminary data.</text>
</comment>
<proteinExistence type="predicted"/>
<protein>
    <submittedName>
        <fullName evidence="2">Uncharacterized protein</fullName>
    </submittedName>
</protein>
<dbReference type="EMBL" id="VIEB01014124">
    <property type="protein sequence ID" value="TQD68632.1"/>
    <property type="molecule type" value="Genomic_DNA"/>
</dbReference>
<dbReference type="Proteomes" id="UP000315295">
    <property type="component" value="Unassembled WGS sequence"/>
</dbReference>